<sequence length="103" mass="11616">MRGADFFWKHRLAESNFPLLAMSDLDLAQNQTSVTVRRSDGKSLWLCKPSYRMIGISATSAGSASRKFTATLTRPSSSAFVLRHETRLPHVVQNLNDRTFDSR</sequence>
<dbReference type="Proteomes" id="UP000035017">
    <property type="component" value="Unassembled WGS sequence"/>
</dbReference>
<organism evidence="1 2">
    <name type="scientific">Agrobacterium tumefaciens</name>
    <dbReference type="NCBI Taxonomy" id="358"/>
    <lineage>
        <taxon>Bacteria</taxon>
        <taxon>Pseudomonadati</taxon>
        <taxon>Pseudomonadota</taxon>
        <taxon>Alphaproteobacteria</taxon>
        <taxon>Hyphomicrobiales</taxon>
        <taxon>Rhizobiaceae</taxon>
        <taxon>Rhizobium/Agrobacterium group</taxon>
        <taxon>Agrobacterium</taxon>
        <taxon>Agrobacterium tumefaciens complex</taxon>
    </lineage>
</organism>
<name>A0A0D0KWW0_AGRTU</name>
<dbReference type="AlphaFoldDB" id="A0A0D0KWW0"/>
<evidence type="ECO:0000313" key="1">
    <source>
        <dbReference type="EMBL" id="KIQ02909.1"/>
    </source>
</evidence>
<comment type="caution">
    <text evidence="1">The sequence shown here is derived from an EMBL/GenBank/DDBJ whole genome shotgun (WGS) entry which is preliminary data.</text>
</comment>
<evidence type="ECO:0000313" key="2">
    <source>
        <dbReference type="Proteomes" id="UP000035017"/>
    </source>
</evidence>
<reference evidence="1 2" key="1">
    <citation type="submission" date="2014-12" db="EMBL/GenBank/DDBJ databases">
        <title>16Stimator: statistical estimation of ribosomal gene copy numbers from draft genome assemblies.</title>
        <authorList>
            <person name="Perisin M.A."/>
            <person name="Vetter M."/>
            <person name="Gilbert J.A."/>
            <person name="Bergelson J."/>
        </authorList>
    </citation>
    <scope>NUCLEOTIDE SEQUENCE [LARGE SCALE GENOMIC DNA]</scope>
    <source>
        <strain evidence="1 2">MEJ076</strain>
    </source>
</reference>
<protein>
    <submittedName>
        <fullName evidence="1">Uncharacterized protein</fullName>
    </submittedName>
</protein>
<accession>A0A0D0KWW0</accession>
<proteinExistence type="predicted"/>
<gene>
    <name evidence="1" type="ORF">RU07_09990</name>
</gene>
<dbReference type="EMBL" id="JXQV01000009">
    <property type="protein sequence ID" value="KIQ02909.1"/>
    <property type="molecule type" value="Genomic_DNA"/>
</dbReference>